<evidence type="ECO:0000313" key="10">
    <source>
        <dbReference type="EMBL" id="MFC6260805.1"/>
    </source>
</evidence>
<dbReference type="Pfam" id="PF08532">
    <property type="entry name" value="Glyco_hydro_42M"/>
    <property type="match status" value="1"/>
</dbReference>
<sequence>MSNQKHILFGAAYYHEYQPTPRLDEDFKMLHAAHMNVIRVGEGSWSHWEPEDGEFSLDWLQPVLDKAQANGIAVIIGMPTFAIPQWLVRKYPEVALHDEAGNAHNFGSREEHSLSHPVFQFYARRVIKKIVERYATHPAVIGWQLHNEPGLFINYSHDAFEGFKDYLRHKYQTVEKLNQEWGLVYWSHELSTWDDLWKPEGNAQPQYDIEWRRYQASLTDNLLHWQRQLIKSIAPNNQFITVNLALGRDALDEELSGKQLDVAATDLYYHMQNGMRLPNPEVPGKPWFTTGPSQIALQADRSYAVKQQPYYVAETDGGPIGGAGDNYPGFHGQWRQSAWQFIARGAEMIEYWQWQQLHFGTETYWGSVIPHDRKPGRVYHELAALGKELETAGATVTDLKPDADVAILYSVESRWGMSFEPYTSEHATSDPHKVRNPEAFDHMLSAFYEGAFISGRQVNLVHDSQLVNLADGTVLQDPAKFAAKTPILLAVGVYISSNGLLDWLQQYVAAGGHLVLGPRSTYADSLARARMETKPAKLVAEAGASYQEFSNLQGTVPVIGTAAMPMREGSAATEWIDCLEEQGAHTLATSDDPHFNQFPLITTNQSGKGQVTMVGTVPNQELAASIYDYLLPKEKWVTGHETVTHSSAVNGDGERLHFLFNWNWKPVSVDLPVACTPLNASEPIHKVDLGPWDVVVLKENK</sequence>
<dbReference type="EMBL" id="JBHSSI010000043">
    <property type="protein sequence ID" value="MFC6260805.1"/>
    <property type="molecule type" value="Genomic_DNA"/>
</dbReference>
<keyword evidence="7 10" id="KW-0326">Glycosidase</keyword>
<dbReference type="SUPFAM" id="SSF52317">
    <property type="entry name" value="Class I glutamine amidotransferase-like"/>
    <property type="match status" value="1"/>
</dbReference>
<evidence type="ECO:0000259" key="8">
    <source>
        <dbReference type="Pfam" id="PF02449"/>
    </source>
</evidence>
<keyword evidence="11" id="KW-1185">Reference proteome</keyword>
<dbReference type="Gene3D" id="3.20.20.80">
    <property type="entry name" value="Glycosidases"/>
    <property type="match status" value="1"/>
</dbReference>
<dbReference type="CDD" id="cd03143">
    <property type="entry name" value="A4_beta-galactosidase_middle_domain"/>
    <property type="match status" value="1"/>
</dbReference>
<comment type="caution">
    <text evidence="10">The sequence shown here is derived from an EMBL/GenBank/DDBJ whole genome shotgun (WGS) entry which is preliminary data.</text>
</comment>
<dbReference type="Pfam" id="PF02449">
    <property type="entry name" value="Glyco_hydro_42"/>
    <property type="match status" value="1"/>
</dbReference>
<feature type="domain" description="Glycoside hydrolase family 42 N-terminal" evidence="8">
    <location>
        <begin position="13"/>
        <end position="391"/>
    </location>
</feature>
<evidence type="ECO:0000256" key="5">
    <source>
        <dbReference type="ARBA" id="ARBA00022801"/>
    </source>
</evidence>
<dbReference type="PANTHER" id="PTHR36447:SF2">
    <property type="entry name" value="BETA-GALACTOSIDASE YESZ"/>
    <property type="match status" value="1"/>
</dbReference>
<gene>
    <name evidence="10" type="ORF">ACFP1C_07645</name>
</gene>
<keyword evidence="6" id="KW-0862">Zinc</keyword>
<dbReference type="EC" id="3.2.1.23" evidence="3"/>
<evidence type="ECO:0000256" key="1">
    <source>
        <dbReference type="ARBA" id="ARBA00001412"/>
    </source>
</evidence>
<dbReference type="RefSeq" id="WP_125688130.1">
    <property type="nucleotide sequence ID" value="NZ_JBHSSI010000043.1"/>
</dbReference>
<dbReference type="InterPro" id="IPR013529">
    <property type="entry name" value="Glyco_hydro_42_N"/>
</dbReference>
<accession>A0ABW1THD6</accession>
<proteinExistence type="inferred from homology"/>
<dbReference type="InterPro" id="IPR029062">
    <property type="entry name" value="Class_I_gatase-like"/>
</dbReference>
<dbReference type="InterPro" id="IPR003476">
    <property type="entry name" value="Glyco_hydro_42"/>
</dbReference>
<feature type="domain" description="Beta-galactosidase trimerisation" evidence="9">
    <location>
        <begin position="403"/>
        <end position="631"/>
    </location>
</feature>
<dbReference type="PANTHER" id="PTHR36447">
    <property type="entry name" value="BETA-GALACTOSIDASE GANA"/>
    <property type="match status" value="1"/>
</dbReference>
<name>A0ABW1THD6_9LACO</name>
<dbReference type="GO" id="GO:0004565">
    <property type="term" value="F:beta-galactosidase activity"/>
    <property type="evidence" value="ECO:0007669"/>
    <property type="project" value="UniProtKB-EC"/>
</dbReference>
<keyword evidence="5 10" id="KW-0378">Hydrolase</keyword>
<organism evidence="10 11">
    <name type="scientific">Levilactobacillus fujinensis</name>
    <dbReference type="NCBI Taxonomy" id="2486024"/>
    <lineage>
        <taxon>Bacteria</taxon>
        <taxon>Bacillati</taxon>
        <taxon>Bacillota</taxon>
        <taxon>Bacilli</taxon>
        <taxon>Lactobacillales</taxon>
        <taxon>Lactobacillaceae</taxon>
        <taxon>Levilactobacillus</taxon>
    </lineage>
</organism>
<evidence type="ECO:0000256" key="3">
    <source>
        <dbReference type="ARBA" id="ARBA00012756"/>
    </source>
</evidence>
<dbReference type="SUPFAM" id="SSF51445">
    <property type="entry name" value="(Trans)glycosidases"/>
    <property type="match status" value="1"/>
</dbReference>
<protein>
    <recommendedName>
        <fullName evidence="3">beta-galactosidase</fullName>
        <ecNumber evidence="3">3.2.1.23</ecNumber>
    </recommendedName>
</protein>
<evidence type="ECO:0000259" key="9">
    <source>
        <dbReference type="Pfam" id="PF08532"/>
    </source>
</evidence>
<evidence type="ECO:0000256" key="6">
    <source>
        <dbReference type="ARBA" id="ARBA00022833"/>
    </source>
</evidence>
<evidence type="ECO:0000256" key="2">
    <source>
        <dbReference type="ARBA" id="ARBA00005940"/>
    </source>
</evidence>
<dbReference type="InterPro" id="IPR013738">
    <property type="entry name" value="Beta_galactosidase_Trimer"/>
</dbReference>
<keyword evidence="4" id="KW-0479">Metal-binding</keyword>
<dbReference type="InterPro" id="IPR017853">
    <property type="entry name" value="GH"/>
</dbReference>
<dbReference type="Gene3D" id="3.40.50.880">
    <property type="match status" value="1"/>
</dbReference>
<dbReference type="Proteomes" id="UP001596283">
    <property type="component" value="Unassembled WGS sequence"/>
</dbReference>
<evidence type="ECO:0000256" key="7">
    <source>
        <dbReference type="ARBA" id="ARBA00023295"/>
    </source>
</evidence>
<comment type="similarity">
    <text evidence="2">Belongs to the glycosyl hydrolase 42 family.</text>
</comment>
<evidence type="ECO:0000313" key="11">
    <source>
        <dbReference type="Proteomes" id="UP001596283"/>
    </source>
</evidence>
<reference evidence="11" key="1">
    <citation type="journal article" date="2019" name="Int. J. Syst. Evol. Microbiol.">
        <title>The Global Catalogue of Microorganisms (GCM) 10K type strain sequencing project: providing services to taxonomists for standard genome sequencing and annotation.</title>
        <authorList>
            <consortium name="The Broad Institute Genomics Platform"/>
            <consortium name="The Broad Institute Genome Sequencing Center for Infectious Disease"/>
            <person name="Wu L."/>
            <person name="Ma J."/>
        </authorList>
    </citation>
    <scope>NUCLEOTIDE SEQUENCE [LARGE SCALE GENOMIC DNA]</scope>
    <source>
        <strain evidence="11">CCM 8908</strain>
    </source>
</reference>
<evidence type="ECO:0000256" key="4">
    <source>
        <dbReference type="ARBA" id="ARBA00022723"/>
    </source>
</evidence>
<comment type="catalytic activity">
    <reaction evidence="1">
        <text>Hydrolysis of terminal non-reducing beta-D-galactose residues in beta-D-galactosides.</text>
        <dbReference type="EC" id="3.2.1.23"/>
    </reaction>
</comment>